<dbReference type="EMBL" id="JAVDYF010000001">
    <property type="protein sequence ID" value="MDR7353495.1"/>
    <property type="molecule type" value="Genomic_DNA"/>
</dbReference>
<evidence type="ECO:0000256" key="6">
    <source>
        <dbReference type="SAM" id="Phobius"/>
    </source>
</evidence>
<evidence type="ECO:0000256" key="4">
    <source>
        <dbReference type="ARBA" id="ARBA00022989"/>
    </source>
</evidence>
<evidence type="ECO:0000256" key="3">
    <source>
        <dbReference type="ARBA" id="ARBA00022692"/>
    </source>
</evidence>
<feature type="transmembrane region" description="Helical" evidence="6">
    <location>
        <begin position="361"/>
        <end position="381"/>
    </location>
</feature>
<dbReference type="InterPro" id="IPR020846">
    <property type="entry name" value="MFS_dom"/>
</dbReference>
<dbReference type="PROSITE" id="PS50850">
    <property type="entry name" value="MFS"/>
    <property type="match status" value="1"/>
</dbReference>
<evidence type="ECO:0000256" key="7">
    <source>
        <dbReference type="SAM" id="SignalP"/>
    </source>
</evidence>
<feature type="transmembrane region" description="Helical" evidence="6">
    <location>
        <begin position="334"/>
        <end position="355"/>
    </location>
</feature>
<name>A0ABU2B4G9_9CORY</name>
<keyword evidence="5 6" id="KW-0472">Membrane</keyword>
<evidence type="ECO:0000313" key="9">
    <source>
        <dbReference type="EMBL" id="MDR7353495.1"/>
    </source>
</evidence>
<accession>A0ABU2B4G9</accession>
<feature type="transmembrane region" description="Helical" evidence="6">
    <location>
        <begin position="36"/>
        <end position="57"/>
    </location>
</feature>
<dbReference type="SUPFAM" id="SSF103473">
    <property type="entry name" value="MFS general substrate transporter"/>
    <property type="match status" value="1"/>
</dbReference>
<dbReference type="InterPro" id="IPR011701">
    <property type="entry name" value="MFS"/>
</dbReference>
<sequence>MLKVIAACVALFLGSFADEAAQVSFALHLAGDAHASARVSALLIAGLIGGIGAAVLAPRSIVRFGAQQVISGVFVVEAVLISVASLANTVAVYVGVALALGCVGAVLWSAVMVALPALSADETKMDQANRVVQSVRNLGYVAGPVLGSLVYAWFSGSTGLLVLAGLVLVAAIVVSVASKSLIATSVGKNTRGDKRRNADVAGLLRTRGVFRALVPLVATVLVTSALNVVLIVRVRQELSLSAESYGVIVGAIGAGLVIGPGISAVFATKLGDAAAASAAAAVIGAGIVSIGFAHTVWQLVLAALQIGLANGVHNTCMSGFMLKRIAADQRAFQMPAYILVIQISVLLGFLGAGFVPVHAAGSVLVVSGLAALCIGVVGALFNRSNI</sequence>
<dbReference type="Pfam" id="PF07690">
    <property type="entry name" value="MFS_1"/>
    <property type="match status" value="1"/>
</dbReference>
<feature type="domain" description="Major facilitator superfamily (MFS) profile" evidence="8">
    <location>
        <begin position="208"/>
        <end position="386"/>
    </location>
</feature>
<dbReference type="PANTHER" id="PTHR23513">
    <property type="entry name" value="INTEGRAL MEMBRANE EFFLUX PROTEIN-RELATED"/>
    <property type="match status" value="1"/>
</dbReference>
<feature type="chain" id="PRO_5045411209" evidence="7">
    <location>
        <begin position="21"/>
        <end position="386"/>
    </location>
</feature>
<evidence type="ECO:0000256" key="5">
    <source>
        <dbReference type="ARBA" id="ARBA00023136"/>
    </source>
</evidence>
<keyword evidence="10" id="KW-1185">Reference proteome</keyword>
<feature type="transmembrane region" description="Helical" evidence="6">
    <location>
        <begin position="69"/>
        <end position="87"/>
    </location>
</feature>
<protein>
    <submittedName>
        <fullName evidence="9">MFS family permease</fullName>
    </submittedName>
</protein>
<keyword evidence="4 6" id="KW-1133">Transmembrane helix</keyword>
<reference evidence="9 10" key="1">
    <citation type="submission" date="2023-07" db="EMBL/GenBank/DDBJ databases">
        <title>Sequencing the genomes of 1000 actinobacteria strains.</title>
        <authorList>
            <person name="Klenk H.-P."/>
        </authorList>
    </citation>
    <scope>NUCLEOTIDE SEQUENCE [LARGE SCALE GENOMIC DNA]</scope>
    <source>
        <strain evidence="9 10">DSM 44508</strain>
    </source>
</reference>
<feature type="transmembrane region" description="Helical" evidence="6">
    <location>
        <begin position="160"/>
        <end position="187"/>
    </location>
</feature>
<feature type="transmembrane region" description="Helical" evidence="6">
    <location>
        <begin position="273"/>
        <end position="293"/>
    </location>
</feature>
<comment type="subcellular location">
    <subcellularLocation>
        <location evidence="1">Cell membrane</location>
        <topology evidence="1">Multi-pass membrane protein</topology>
    </subcellularLocation>
</comment>
<feature type="transmembrane region" description="Helical" evidence="6">
    <location>
        <begin position="138"/>
        <end position="154"/>
    </location>
</feature>
<keyword evidence="7" id="KW-0732">Signal</keyword>
<dbReference type="Gene3D" id="1.20.1250.20">
    <property type="entry name" value="MFS general substrate transporter like domains"/>
    <property type="match status" value="2"/>
</dbReference>
<evidence type="ECO:0000313" key="10">
    <source>
        <dbReference type="Proteomes" id="UP001183619"/>
    </source>
</evidence>
<dbReference type="PANTHER" id="PTHR23513:SF6">
    <property type="entry name" value="MAJOR FACILITATOR SUPERFAMILY ASSOCIATED DOMAIN-CONTAINING PROTEIN"/>
    <property type="match status" value="1"/>
</dbReference>
<dbReference type="Proteomes" id="UP001183619">
    <property type="component" value="Unassembled WGS sequence"/>
</dbReference>
<evidence type="ECO:0000256" key="2">
    <source>
        <dbReference type="ARBA" id="ARBA00022475"/>
    </source>
</evidence>
<organism evidence="9 10">
    <name type="scientific">Corynebacterium felinum</name>
    <dbReference type="NCBI Taxonomy" id="131318"/>
    <lineage>
        <taxon>Bacteria</taxon>
        <taxon>Bacillati</taxon>
        <taxon>Actinomycetota</taxon>
        <taxon>Actinomycetes</taxon>
        <taxon>Mycobacteriales</taxon>
        <taxon>Corynebacteriaceae</taxon>
        <taxon>Corynebacterium</taxon>
    </lineage>
</organism>
<keyword evidence="2" id="KW-1003">Cell membrane</keyword>
<feature type="transmembrane region" description="Helical" evidence="6">
    <location>
        <begin position="244"/>
        <end position="266"/>
    </location>
</feature>
<comment type="caution">
    <text evidence="9">The sequence shown here is derived from an EMBL/GenBank/DDBJ whole genome shotgun (WGS) entry which is preliminary data.</text>
</comment>
<evidence type="ECO:0000259" key="8">
    <source>
        <dbReference type="PROSITE" id="PS50850"/>
    </source>
</evidence>
<dbReference type="RefSeq" id="WP_277105098.1">
    <property type="nucleotide sequence ID" value="NZ_BAAAJS010000021.1"/>
</dbReference>
<feature type="transmembrane region" description="Helical" evidence="6">
    <location>
        <begin position="299"/>
        <end position="322"/>
    </location>
</feature>
<feature type="transmembrane region" description="Helical" evidence="6">
    <location>
        <begin position="208"/>
        <end position="232"/>
    </location>
</feature>
<dbReference type="InterPro" id="IPR036259">
    <property type="entry name" value="MFS_trans_sf"/>
</dbReference>
<gene>
    <name evidence="9" type="ORF">J2S37_000033</name>
</gene>
<feature type="signal peptide" evidence="7">
    <location>
        <begin position="1"/>
        <end position="20"/>
    </location>
</feature>
<feature type="transmembrane region" description="Helical" evidence="6">
    <location>
        <begin position="93"/>
        <end position="118"/>
    </location>
</feature>
<proteinExistence type="predicted"/>
<keyword evidence="3 6" id="KW-0812">Transmembrane</keyword>
<evidence type="ECO:0000256" key="1">
    <source>
        <dbReference type="ARBA" id="ARBA00004651"/>
    </source>
</evidence>